<dbReference type="AlphaFoldDB" id="A0A2T3BG95"/>
<name>A0A2T3BG95_AMORE</name>
<dbReference type="PANTHER" id="PTHR10625:SF10">
    <property type="entry name" value="HISTONE DEACETYLASE HDAC1"/>
    <property type="match status" value="1"/>
</dbReference>
<keyword evidence="7" id="KW-0804">Transcription</keyword>
<evidence type="ECO:0000313" key="12">
    <source>
        <dbReference type="EMBL" id="PSS28440.1"/>
    </source>
</evidence>
<dbReference type="FunFam" id="3.40.800.20:FF:000001">
    <property type="entry name" value="Histone deacetylase"/>
    <property type="match status" value="1"/>
</dbReference>
<dbReference type="PANTHER" id="PTHR10625">
    <property type="entry name" value="HISTONE DEACETYLASE HDAC1-RELATED"/>
    <property type="match status" value="1"/>
</dbReference>
<dbReference type="GO" id="GO:0070210">
    <property type="term" value="C:Rpd3L-Expanded complex"/>
    <property type="evidence" value="ECO:0007669"/>
    <property type="project" value="TreeGrafter"/>
</dbReference>
<keyword evidence="3" id="KW-0678">Repressor</keyword>
<dbReference type="PRINTS" id="PR01270">
    <property type="entry name" value="HDASUPER"/>
</dbReference>
<dbReference type="Gene3D" id="3.40.800.20">
    <property type="entry name" value="Histone deacetylase domain"/>
    <property type="match status" value="1"/>
</dbReference>
<evidence type="ECO:0000256" key="3">
    <source>
        <dbReference type="ARBA" id="ARBA00022491"/>
    </source>
</evidence>
<dbReference type="InterPro" id="IPR023801">
    <property type="entry name" value="His_deacetylse_dom"/>
</dbReference>
<comment type="subcellular location">
    <subcellularLocation>
        <location evidence="1">Nucleus</location>
    </subcellularLocation>
</comment>
<evidence type="ECO:0000259" key="11">
    <source>
        <dbReference type="Pfam" id="PF00850"/>
    </source>
</evidence>
<feature type="region of interest" description="Disordered" evidence="10">
    <location>
        <begin position="511"/>
        <end position="622"/>
    </location>
</feature>
<dbReference type="EC" id="3.5.1.98" evidence="2"/>
<organism evidence="12 13">
    <name type="scientific">Amorphotheca resinae ATCC 22711</name>
    <dbReference type="NCBI Taxonomy" id="857342"/>
    <lineage>
        <taxon>Eukaryota</taxon>
        <taxon>Fungi</taxon>
        <taxon>Dikarya</taxon>
        <taxon>Ascomycota</taxon>
        <taxon>Pezizomycotina</taxon>
        <taxon>Leotiomycetes</taxon>
        <taxon>Helotiales</taxon>
        <taxon>Amorphothecaceae</taxon>
        <taxon>Amorphotheca</taxon>
    </lineage>
</organism>
<evidence type="ECO:0000256" key="5">
    <source>
        <dbReference type="ARBA" id="ARBA00022853"/>
    </source>
</evidence>
<accession>A0A2T3BG95</accession>
<feature type="compositionally biased region" description="Acidic residues" evidence="10">
    <location>
        <begin position="436"/>
        <end position="446"/>
    </location>
</feature>
<evidence type="ECO:0000256" key="8">
    <source>
        <dbReference type="ARBA" id="ARBA00023242"/>
    </source>
</evidence>
<evidence type="ECO:0000256" key="10">
    <source>
        <dbReference type="SAM" id="MobiDB-lite"/>
    </source>
</evidence>
<dbReference type="GO" id="GO:0031507">
    <property type="term" value="P:heterochromatin formation"/>
    <property type="evidence" value="ECO:0007669"/>
    <property type="project" value="TreeGrafter"/>
</dbReference>
<dbReference type="Proteomes" id="UP000241818">
    <property type="component" value="Unassembled WGS sequence"/>
</dbReference>
<evidence type="ECO:0000256" key="7">
    <source>
        <dbReference type="ARBA" id="ARBA00023163"/>
    </source>
</evidence>
<keyword evidence="4" id="KW-0378">Hydrolase</keyword>
<dbReference type="OrthoDB" id="1918432at2759"/>
<comment type="similarity">
    <text evidence="9">Belongs to the histone deacetylase family. HD Type 1 subfamily.</text>
</comment>
<dbReference type="Pfam" id="PF00850">
    <property type="entry name" value="Hist_deacetyl"/>
    <property type="match status" value="1"/>
</dbReference>
<evidence type="ECO:0000256" key="2">
    <source>
        <dbReference type="ARBA" id="ARBA00012111"/>
    </source>
</evidence>
<dbReference type="InterPro" id="IPR000286">
    <property type="entry name" value="HDACs"/>
</dbReference>
<dbReference type="InterPro" id="IPR037138">
    <property type="entry name" value="His_deacetylse_dom_sf"/>
</dbReference>
<proteinExistence type="inferred from homology"/>
<feature type="compositionally biased region" description="Acidic residues" evidence="10">
    <location>
        <begin position="403"/>
        <end position="418"/>
    </location>
</feature>
<keyword evidence="6" id="KW-0805">Transcription regulation</keyword>
<reference evidence="12 13" key="1">
    <citation type="journal article" date="2018" name="New Phytol.">
        <title>Comparative genomics and transcriptomics depict ericoid mycorrhizal fungi as versatile saprotrophs and plant mutualists.</title>
        <authorList>
            <person name="Martino E."/>
            <person name="Morin E."/>
            <person name="Grelet G.A."/>
            <person name="Kuo A."/>
            <person name="Kohler A."/>
            <person name="Daghino S."/>
            <person name="Barry K.W."/>
            <person name="Cichocki N."/>
            <person name="Clum A."/>
            <person name="Dockter R.B."/>
            <person name="Hainaut M."/>
            <person name="Kuo R.C."/>
            <person name="LaButti K."/>
            <person name="Lindahl B.D."/>
            <person name="Lindquist E.A."/>
            <person name="Lipzen A."/>
            <person name="Khouja H.R."/>
            <person name="Magnuson J."/>
            <person name="Murat C."/>
            <person name="Ohm R.A."/>
            <person name="Singer S.W."/>
            <person name="Spatafora J.W."/>
            <person name="Wang M."/>
            <person name="Veneault-Fourrey C."/>
            <person name="Henrissat B."/>
            <person name="Grigoriev I.V."/>
            <person name="Martin F.M."/>
            <person name="Perotto S."/>
        </authorList>
    </citation>
    <scope>NUCLEOTIDE SEQUENCE [LARGE SCALE GENOMIC DNA]</scope>
    <source>
        <strain evidence="12 13">ATCC 22711</strain>
    </source>
</reference>
<evidence type="ECO:0000256" key="6">
    <source>
        <dbReference type="ARBA" id="ARBA00023015"/>
    </source>
</evidence>
<dbReference type="PRINTS" id="PR01271">
    <property type="entry name" value="HISDACETLASE"/>
</dbReference>
<dbReference type="SUPFAM" id="SSF52768">
    <property type="entry name" value="Arginase/deacetylase"/>
    <property type="match status" value="1"/>
</dbReference>
<feature type="compositionally biased region" description="Low complexity" evidence="10">
    <location>
        <begin position="566"/>
        <end position="587"/>
    </location>
</feature>
<keyword evidence="5" id="KW-0156">Chromatin regulator</keyword>
<evidence type="ECO:0000256" key="1">
    <source>
        <dbReference type="ARBA" id="ARBA00004123"/>
    </source>
</evidence>
<evidence type="ECO:0000256" key="4">
    <source>
        <dbReference type="ARBA" id="ARBA00022801"/>
    </source>
</evidence>
<feature type="compositionally biased region" description="Basic and acidic residues" evidence="10">
    <location>
        <begin position="596"/>
        <end position="605"/>
    </location>
</feature>
<dbReference type="EMBL" id="KZ679006">
    <property type="protein sequence ID" value="PSS28440.1"/>
    <property type="molecule type" value="Genomic_DNA"/>
</dbReference>
<dbReference type="InParanoid" id="A0A2T3BG95"/>
<evidence type="ECO:0000256" key="9">
    <source>
        <dbReference type="ARBA" id="ARBA00061569"/>
    </source>
</evidence>
<dbReference type="RefSeq" id="XP_024725965.1">
    <property type="nucleotide sequence ID" value="XM_024868559.1"/>
</dbReference>
<dbReference type="GO" id="GO:0141221">
    <property type="term" value="F:histone deacetylase activity, hydrolytic mechanism"/>
    <property type="evidence" value="ECO:0007669"/>
    <property type="project" value="UniProtKB-EC"/>
</dbReference>
<dbReference type="CDD" id="cd10004">
    <property type="entry name" value="RPD3-like"/>
    <property type="match status" value="1"/>
</dbReference>
<dbReference type="InterPro" id="IPR003084">
    <property type="entry name" value="HDAC_I/II"/>
</dbReference>
<evidence type="ECO:0000313" key="13">
    <source>
        <dbReference type="Proteomes" id="UP000241818"/>
    </source>
</evidence>
<feature type="compositionally biased region" description="Low complexity" evidence="10">
    <location>
        <begin position="606"/>
        <end position="622"/>
    </location>
</feature>
<dbReference type="FunCoup" id="A0A2T3BG95">
    <property type="interactions" value="998"/>
</dbReference>
<dbReference type="GeneID" id="36576640"/>
<sequence>MASFAPLDPFVFNNASKKNRVAYFYDSDVGNYAYVPGHPMKPHRIRLAHSLIMNYGVYQKMEIYRAKPATRHEMTQFHTDEYIDFLQKVTPDNMDSFAKEQGKYNVGDDCPVFDGLFEFCGISAGGSMEGAARLNRGKCDMAINWAGGLHHAKKSEASGFCYVNDIVLGIIELLRFKKRVLYVDIDVHHGDGVEEAFYTTDRVMTCSFHKYGEYFPGTGELRDIGVGRGKNYAVNFPLRDGIDDVTYKSVFEPVIQAVMDYYQPEAVVLQCGGDSLSGDRLGCFNLSMKGHANCVRFVKSFGKPTLVVGGGGYTMRNVARTWAFETGVLVGQEMPTVLPYNEYYEYYGPDYELDVRASNMENANSRDYLEKIKMQVIENLKKTAHAPSVQMTDVPRTTMLGGTDEDEAELDDLDEDENMDVRMTQRRRDKRVARDDEFEDSDDEEERPNGMRPQNGPNKRRNIMDYHSSTAVASDIEMDSAVATPEVRNEVDVAVTAMAAEANADVNAAVMEEKSQTLTSTETAENGASDAVSIEQSAKPAVDNDGDVDMAESTAEPTAQVSTPVPEARSSPAATAPASAPANTEAEPVAEQPTEPAKEEVKPQEAETTGEASTETTQQPQT</sequence>
<feature type="compositionally biased region" description="Polar residues" evidence="10">
    <location>
        <begin position="516"/>
        <end position="526"/>
    </location>
</feature>
<keyword evidence="8" id="KW-0539">Nucleus</keyword>
<feature type="region of interest" description="Disordered" evidence="10">
    <location>
        <begin position="387"/>
        <end position="462"/>
    </location>
</feature>
<dbReference type="STRING" id="857342.A0A2T3BG95"/>
<dbReference type="GO" id="GO:0032221">
    <property type="term" value="C:Rpd3S complex"/>
    <property type="evidence" value="ECO:0007669"/>
    <property type="project" value="UniProtKB-ARBA"/>
</dbReference>
<dbReference type="InterPro" id="IPR023696">
    <property type="entry name" value="Ureohydrolase_dom_sf"/>
</dbReference>
<keyword evidence="13" id="KW-1185">Reference proteome</keyword>
<dbReference type="GO" id="GO:0033698">
    <property type="term" value="C:Rpd3L complex"/>
    <property type="evidence" value="ECO:0007669"/>
    <property type="project" value="UniProtKB-ARBA"/>
</dbReference>
<feature type="domain" description="Histone deacetylase" evidence="11">
    <location>
        <begin position="38"/>
        <end position="326"/>
    </location>
</feature>
<protein>
    <recommendedName>
        <fullName evidence="2">histone deacetylase</fullName>
        <ecNumber evidence="2">3.5.1.98</ecNumber>
    </recommendedName>
</protein>
<gene>
    <name evidence="12" type="ORF">M430DRAFT_55768</name>
</gene>